<dbReference type="EMBL" id="UINC01048492">
    <property type="protein sequence ID" value="SVB59081.1"/>
    <property type="molecule type" value="Genomic_DNA"/>
</dbReference>
<feature type="non-terminal residue" evidence="1">
    <location>
        <position position="1"/>
    </location>
</feature>
<proteinExistence type="predicted"/>
<name>A0A382FAJ4_9ZZZZ</name>
<reference evidence="1" key="1">
    <citation type="submission" date="2018-05" db="EMBL/GenBank/DDBJ databases">
        <authorList>
            <person name="Lanie J.A."/>
            <person name="Ng W.-L."/>
            <person name="Kazmierczak K.M."/>
            <person name="Andrzejewski T.M."/>
            <person name="Davidsen T.M."/>
            <person name="Wayne K.J."/>
            <person name="Tettelin H."/>
            <person name="Glass J.I."/>
            <person name="Rusch D."/>
            <person name="Podicherti R."/>
            <person name="Tsui H.-C.T."/>
            <person name="Winkler M.E."/>
        </authorList>
    </citation>
    <scope>NUCLEOTIDE SEQUENCE</scope>
</reference>
<evidence type="ECO:0000313" key="1">
    <source>
        <dbReference type="EMBL" id="SVB59081.1"/>
    </source>
</evidence>
<dbReference type="AlphaFoldDB" id="A0A382FAJ4"/>
<sequence length="33" mass="3339">PVLAVGFACGMALMGMASISIALIQKSVSVLIF</sequence>
<organism evidence="1">
    <name type="scientific">marine metagenome</name>
    <dbReference type="NCBI Taxonomy" id="408172"/>
    <lineage>
        <taxon>unclassified sequences</taxon>
        <taxon>metagenomes</taxon>
        <taxon>ecological metagenomes</taxon>
    </lineage>
</organism>
<gene>
    <name evidence="1" type="ORF">METZ01_LOCUS211935</name>
</gene>
<accession>A0A382FAJ4</accession>
<protein>
    <submittedName>
        <fullName evidence="1">Uncharacterized protein</fullName>
    </submittedName>
</protein>